<dbReference type="AlphaFoldDB" id="A0A1C6SAL0"/>
<dbReference type="OrthoDB" id="9797653at2"/>
<dbReference type="InterPro" id="IPR003673">
    <property type="entry name" value="CoA-Trfase_fam_III"/>
</dbReference>
<dbReference type="Gene3D" id="3.30.1540.10">
    <property type="entry name" value="formyl-coa transferase, domain 3"/>
    <property type="match status" value="1"/>
</dbReference>
<dbReference type="EMBL" id="FMHV01000002">
    <property type="protein sequence ID" value="SCL26537.1"/>
    <property type="molecule type" value="Genomic_DNA"/>
</dbReference>
<sequence>MIPSPHPAPTGPRSGHPLPLEGIRVVEQGAFITGPYAAMLLADMGADVIKVERPGSGDVFRSYDGTMYAPTFRAFNRNKRSITIDNRDAEDQAVLDELIRTADVYIHNFRPGVAARLGVDHDRLLEINPRLIYCAISGLGADGPYADRPSYDTVAQAYSGMLSLTLDPDQPKITGPAAADAVTGLYAAQGVLAALVRRSVDGLGHVVEISMLEAMSHFLIEPFNSLFGSGTNPGPFGRAAVSQSFAMRCGDDSLIALHLSSPPKFWLGLLAAVDMPHLADDPRFADHQARVRHHEALRVELQAKFATRSRDEWLECLVLNDVPHAPVLELDEALDDPQFKHLRLHTVARHQVEGEVRSIRPPHRFDGQIQDQIQPPPTLGEHDAEVRAELQRTPEARVTR</sequence>
<gene>
    <name evidence="3" type="ORF">GA0070624_3324</name>
</gene>
<feature type="region of interest" description="Disordered" evidence="2">
    <location>
        <begin position="361"/>
        <end position="380"/>
    </location>
</feature>
<dbReference type="PANTHER" id="PTHR48207:SF3">
    <property type="entry name" value="SUCCINATE--HYDROXYMETHYLGLUTARATE COA-TRANSFERASE"/>
    <property type="match status" value="1"/>
</dbReference>
<name>A0A1C6SAL0_9ACTN</name>
<dbReference type="PANTHER" id="PTHR48207">
    <property type="entry name" value="SUCCINATE--HYDROXYMETHYLGLUTARATE COA-TRANSFERASE"/>
    <property type="match status" value="1"/>
</dbReference>
<reference evidence="4" key="1">
    <citation type="submission" date="2016-06" db="EMBL/GenBank/DDBJ databases">
        <authorList>
            <person name="Varghese N."/>
            <person name="Submissions Spin"/>
        </authorList>
    </citation>
    <scope>NUCLEOTIDE SEQUENCE [LARGE SCALE GENOMIC DNA]</scope>
    <source>
        <strain evidence="4">DSM 45431</strain>
    </source>
</reference>
<evidence type="ECO:0000256" key="2">
    <source>
        <dbReference type="SAM" id="MobiDB-lite"/>
    </source>
</evidence>
<evidence type="ECO:0000313" key="4">
    <source>
        <dbReference type="Proteomes" id="UP000199413"/>
    </source>
</evidence>
<dbReference type="RefSeq" id="WP_091342078.1">
    <property type="nucleotide sequence ID" value="NZ_FMHV01000002.1"/>
</dbReference>
<protein>
    <submittedName>
        <fullName evidence="3">Crotonobetainyl-CoA:carnitine CoA-transferase CaiB</fullName>
    </submittedName>
</protein>
<organism evidence="3 4">
    <name type="scientific">Micromonospora rhizosphaerae</name>
    <dbReference type="NCBI Taxonomy" id="568872"/>
    <lineage>
        <taxon>Bacteria</taxon>
        <taxon>Bacillati</taxon>
        <taxon>Actinomycetota</taxon>
        <taxon>Actinomycetes</taxon>
        <taxon>Micromonosporales</taxon>
        <taxon>Micromonosporaceae</taxon>
        <taxon>Micromonospora</taxon>
    </lineage>
</organism>
<keyword evidence="1 3" id="KW-0808">Transferase</keyword>
<accession>A0A1C6SAL0</accession>
<dbReference type="GO" id="GO:0008410">
    <property type="term" value="F:CoA-transferase activity"/>
    <property type="evidence" value="ECO:0007669"/>
    <property type="project" value="TreeGrafter"/>
</dbReference>
<dbReference type="InterPro" id="IPR044855">
    <property type="entry name" value="CoA-Trfase_III_dom3_sf"/>
</dbReference>
<evidence type="ECO:0000313" key="3">
    <source>
        <dbReference type="EMBL" id="SCL26537.1"/>
    </source>
</evidence>
<dbReference type="InterPro" id="IPR050483">
    <property type="entry name" value="CoA-transferase_III_domain"/>
</dbReference>
<keyword evidence="4" id="KW-1185">Reference proteome</keyword>
<dbReference type="STRING" id="568872.GA0070624_3324"/>
<proteinExistence type="predicted"/>
<dbReference type="Gene3D" id="3.40.50.10540">
    <property type="entry name" value="Crotonobetainyl-coa:carnitine coa-transferase, domain 1"/>
    <property type="match status" value="1"/>
</dbReference>
<dbReference type="SUPFAM" id="SSF89796">
    <property type="entry name" value="CoA-transferase family III (CaiB/BaiF)"/>
    <property type="match status" value="1"/>
</dbReference>
<dbReference type="Proteomes" id="UP000199413">
    <property type="component" value="Unassembled WGS sequence"/>
</dbReference>
<dbReference type="InterPro" id="IPR023606">
    <property type="entry name" value="CoA-Trfase_III_dom_1_sf"/>
</dbReference>
<evidence type="ECO:0000256" key="1">
    <source>
        <dbReference type="ARBA" id="ARBA00022679"/>
    </source>
</evidence>
<dbReference type="Pfam" id="PF02515">
    <property type="entry name" value="CoA_transf_3"/>
    <property type="match status" value="1"/>
</dbReference>